<dbReference type="CDD" id="cd07822">
    <property type="entry name" value="SRPBCC_4"/>
    <property type="match status" value="1"/>
</dbReference>
<dbReference type="InterPro" id="IPR019587">
    <property type="entry name" value="Polyketide_cyclase/dehydratase"/>
</dbReference>
<comment type="caution">
    <text evidence="1">The sequence shown here is derived from an EMBL/GenBank/DDBJ whole genome shotgun (WGS) entry which is preliminary data.</text>
</comment>
<dbReference type="PANTHER" id="PTHR36166">
    <property type="entry name" value="CHROMOSOME 9, WHOLE GENOME SHOTGUN SEQUENCE"/>
    <property type="match status" value="1"/>
</dbReference>
<dbReference type="PANTHER" id="PTHR36166:SF1">
    <property type="entry name" value="SRPBCC DOMAIN-CONTAINING PROTEIN"/>
    <property type="match status" value="1"/>
</dbReference>
<protein>
    <submittedName>
        <fullName evidence="1">SRPBCC domain-containing protein</fullName>
    </submittedName>
</protein>
<dbReference type="Pfam" id="PF10604">
    <property type="entry name" value="Polyketide_cyc2"/>
    <property type="match status" value="1"/>
</dbReference>
<keyword evidence="2" id="KW-1185">Reference proteome</keyword>
<evidence type="ECO:0000313" key="1">
    <source>
        <dbReference type="EMBL" id="MCV2368719.1"/>
    </source>
</evidence>
<dbReference type="EMBL" id="JAJIRN010000005">
    <property type="protein sequence ID" value="MCV2368719.1"/>
    <property type="molecule type" value="Genomic_DNA"/>
</dbReference>
<name>A0ABT2YFB1_9BURK</name>
<evidence type="ECO:0000313" key="2">
    <source>
        <dbReference type="Proteomes" id="UP001209701"/>
    </source>
</evidence>
<organism evidence="1 2">
    <name type="scientific">Roseateles oligotrophus</name>
    <dbReference type="NCBI Taxonomy" id="1769250"/>
    <lineage>
        <taxon>Bacteria</taxon>
        <taxon>Pseudomonadati</taxon>
        <taxon>Pseudomonadota</taxon>
        <taxon>Betaproteobacteria</taxon>
        <taxon>Burkholderiales</taxon>
        <taxon>Sphaerotilaceae</taxon>
        <taxon>Roseateles</taxon>
    </lineage>
</organism>
<dbReference type="SUPFAM" id="SSF55961">
    <property type="entry name" value="Bet v1-like"/>
    <property type="match status" value="1"/>
</dbReference>
<gene>
    <name evidence="1" type="ORF">LNV07_11540</name>
</gene>
<reference evidence="1 2" key="1">
    <citation type="submission" date="2021-11" db="EMBL/GenBank/DDBJ databases">
        <authorList>
            <person name="Liang Q."/>
            <person name="Mou H."/>
            <person name="Liu Z."/>
        </authorList>
    </citation>
    <scope>NUCLEOTIDE SEQUENCE [LARGE SCALE GENOMIC DNA]</scope>
    <source>
        <strain evidence="1 2">CHU3</strain>
    </source>
</reference>
<dbReference type="Gene3D" id="3.30.530.20">
    <property type="match status" value="1"/>
</dbReference>
<accession>A0ABT2YFB1</accession>
<dbReference type="Proteomes" id="UP001209701">
    <property type="component" value="Unassembled WGS sequence"/>
</dbReference>
<dbReference type="InterPro" id="IPR023393">
    <property type="entry name" value="START-like_dom_sf"/>
</dbReference>
<proteinExistence type="predicted"/>
<sequence length="155" mass="18091">MKQLNTQVDVNAPISQVWEALLDLSKYGEWNPFIYQVDGSCRLNEVVTVHMHISGKGFQQYRVKLTKIDEAAKAFYWLGHFHVRGLIDGDHRFELLRLPDGRTRVRQYELFRGILVPLVWNSYIVRHLLPCFEALNENLKAWCEHAPLPHALARP</sequence>